<dbReference type="Gene3D" id="3.40.50.300">
    <property type="entry name" value="P-loop containing nucleotide triphosphate hydrolases"/>
    <property type="match status" value="1"/>
</dbReference>
<dbReference type="InterPro" id="IPR027417">
    <property type="entry name" value="P-loop_NTPase"/>
</dbReference>
<evidence type="ECO:0000313" key="3">
    <source>
        <dbReference type="Proteomes" id="UP001140453"/>
    </source>
</evidence>
<dbReference type="Proteomes" id="UP001140453">
    <property type="component" value="Unassembled WGS sequence"/>
</dbReference>
<evidence type="ECO:0000256" key="1">
    <source>
        <dbReference type="SAM" id="MobiDB-lite"/>
    </source>
</evidence>
<gene>
    <name evidence="2" type="ORF">N0V93_009062</name>
</gene>
<keyword evidence="3" id="KW-1185">Reference proteome</keyword>
<reference evidence="2" key="1">
    <citation type="submission" date="2022-10" db="EMBL/GenBank/DDBJ databases">
        <title>Tapping the CABI collections for fungal endophytes: first genome assemblies for Collariella, Neodidymelliopsis, Ascochyta clinopodiicola, Didymella pomorum, Didymosphaeria variabile, Neocosmospora piperis and Neocucurbitaria cava.</title>
        <authorList>
            <person name="Hill R."/>
        </authorList>
    </citation>
    <scope>NUCLEOTIDE SEQUENCE</scope>
    <source>
        <strain evidence="2">IMI 355082</strain>
    </source>
</reference>
<accession>A0A9W8YJZ9</accession>
<dbReference type="EMBL" id="JAPEVB010000006">
    <property type="protein sequence ID" value="KAJ4386169.1"/>
    <property type="molecule type" value="Genomic_DNA"/>
</dbReference>
<feature type="compositionally biased region" description="Polar residues" evidence="1">
    <location>
        <begin position="16"/>
        <end position="40"/>
    </location>
</feature>
<name>A0A9W8YJZ9_9PEZI</name>
<feature type="region of interest" description="Disordered" evidence="1">
    <location>
        <begin position="1"/>
        <end position="40"/>
    </location>
</feature>
<evidence type="ECO:0000313" key="2">
    <source>
        <dbReference type="EMBL" id="KAJ4386169.1"/>
    </source>
</evidence>
<dbReference type="OrthoDB" id="2316594at2759"/>
<organism evidence="2 3">
    <name type="scientific">Gnomoniopsis smithogilvyi</name>
    <dbReference type="NCBI Taxonomy" id="1191159"/>
    <lineage>
        <taxon>Eukaryota</taxon>
        <taxon>Fungi</taxon>
        <taxon>Dikarya</taxon>
        <taxon>Ascomycota</taxon>
        <taxon>Pezizomycotina</taxon>
        <taxon>Sordariomycetes</taxon>
        <taxon>Sordariomycetidae</taxon>
        <taxon>Diaporthales</taxon>
        <taxon>Gnomoniaceae</taxon>
        <taxon>Gnomoniopsis</taxon>
    </lineage>
</organism>
<sequence length="509" mass="55563">MSGFEAPQPASDFASGRSNVGFNSAQTNGPVTTSFTQGNNTIGSASLPNVVNARRALLERSNTYMQDVVSEIQTAPIFTETVREAAEKGGASLFSQYGLIAGDAHLPSRSEEMLYYNVAAPSSTFVCGSQGSGKSHTLSCLLENCLFKSEANELPRPLTGIVFHYDTFSSDDVGTACEAAHLASNRNVKVRVLCAPTNVGSMTRTYAGMNIDVEPLRIREQNLNTKRMVDLMSVKVGGATPLYMHVVNRILRELRIKQQQTPGAQFNYRAFRQMLNQEDLTDHQRVPLDQRLDNLESFMARNRQPGNDWTPRAGQLTVVDLSCPCVTPEGACQLFNICLSLFLEQNKEVGRVVALDEAHKYMNESGESSALTENLLATIRLQRHLAARIIISTQEPTISPKLLDLCSVTIVHRFTSPEWLRALQKHLAGVSEVSGTVKATNGSGLGSDHARSLFAQIVQLRVGEALLFAPSAILRPDGQAQVVKLSDGVLKIRVRKRVTNDGGRSIMAA</sequence>
<protein>
    <submittedName>
        <fullName evidence="2">Uncharacterized protein</fullName>
    </submittedName>
</protein>
<dbReference type="AlphaFoldDB" id="A0A9W8YJZ9"/>
<proteinExistence type="predicted"/>
<dbReference type="SUPFAM" id="SSF52540">
    <property type="entry name" value="P-loop containing nucleoside triphosphate hydrolases"/>
    <property type="match status" value="1"/>
</dbReference>
<comment type="caution">
    <text evidence="2">The sequence shown here is derived from an EMBL/GenBank/DDBJ whole genome shotgun (WGS) entry which is preliminary data.</text>
</comment>